<evidence type="ECO:0000256" key="1">
    <source>
        <dbReference type="ARBA" id="ARBA00023157"/>
    </source>
</evidence>
<comment type="similarity">
    <text evidence="2">Belongs to the peptidase S1 family. CLIP subfamily.</text>
</comment>
<dbReference type="PROSITE" id="PS50240">
    <property type="entry name" value="TRYPSIN_DOM"/>
    <property type="match status" value="1"/>
</dbReference>
<keyword evidence="3" id="KW-0732">Signal</keyword>
<evidence type="ECO:0000313" key="5">
    <source>
        <dbReference type="EMBL" id="CAG7826477.1"/>
    </source>
</evidence>
<gene>
    <name evidence="5" type="ORF">AFUS01_LOCUS36529</name>
</gene>
<evidence type="ECO:0000259" key="4">
    <source>
        <dbReference type="PROSITE" id="PS50240"/>
    </source>
</evidence>
<evidence type="ECO:0000256" key="2">
    <source>
        <dbReference type="ARBA" id="ARBA00024195"/>
    </source>
</evidence>
<dbReference type="InterPro" id="IPR051487">
    <property type="entry name" value="Ser/Thr_Proteases_Immune/Dev"/>
</dbReference>
<dbReference type="SMART" id="SM00020">
    <property type="entry name" value="Tryp_SPc"/>
    <property type="match status" value="1"/>
</dbReference>
<keyword evidence="6" id="KW-1185">Reference proteome</keyword>
<name>A0A8J2L6G2_9HEXA</name>
<feature type="domain" description="Peptidase S1" evidence="4">
    <location>
        <begin position="9"/>
        <end position="238"/>
    </location>
</feature>
<keyword evidence="1" id="KW-1015">Disulfide bond</keyword>
<dbReference type="GO" id="GO:0004252">
    <property type="term" value="F:serine-type endopeptidase activity"/>
    <property type="evidence" value="ECO:0007669"/>
    <property type="project" value="InterPro"/>
</dbReference>
<sequence length="248" mass="27826">MIKPSDMFITSDMISVLILFLMWQSQMGTCPKFAVTNRYSQQLCKAYSDKVFGKGINGSSQAVEPQATVGVNPMTTKIHLRKENQESKQAENTTSTKQKFSSNFDLYVIYNPTLIRSATLFRNDDSMTISNDCLVSAWGRTDKDTYTQVLNEADVTVIDDCSIHGESKKGLLCTPKGKPNVYCYGDTGSPLVCSMNGKSYIRGLSAGDNKEDCNKSVPSFFTHFNKPNIIEWIDSEYKDRQEMCRPDC</sequence>
<protein>
    <recommendedName>
        <fullName evidence="4">Peptidase S1 domain-containing protein</fullName>
    </recommendedName>
</protein>
<comment type="caution">
    <text evidence="5">The sequence shown here is derived from an EMBL/GenBank/DDBJ whole genome shotgun (WGS) entry which is preliminary data.</text>
</comment>
<dbReference type="Proteomes" id="UP000708208">
    <property type="component" value="Unassembled WGS sequence"/>
</dbReference>
<feature type="signal peptide" evidence="3">
    <location>
        <begin position="1"/>
        <end position="28"/>
    </location>
</feature>
<accession>A0A8J2L6G2</accession>
<feature type="chain" id="PRO_5035275171" description="Peptidase S1 domain-containing protein" evidence="3">
    <location>
        <begin position="29"/>
        <end position="248"/>
    </location>
</feature>
<evidence type="ECO:0000256" key="3">
    <source>
        <dbReference type="SAM" id="SignalP"/>
    </source>
</evidence>
<organism evidence="5 6">
    <name type="scientific">Allacma fusca</name>
    <dbReference type="NCBI Taxonomy" id="39272"/>
    <lineage>
        <taxon>Eukaryota</taxon>
        <taxon>Metazoa</taxon>
        <taxon>Ecdysozoa</taxon>
        <taxon>Arthropoda</taxon>
        <taxon>Hexapoda</taxon>
        <taxon>Collembola</taxon>
        <taxon>Symphypleona</taxon>
        <taxon>Sminthuridae</taxon>
        <taxon>Allacma</taxon>
    </lineage>
</organism>
<evidence type="ECO:0000313" key="6">
    <source>
        <dbReference type="Proteomes" id="UP000708208"/>
    </source>
</evidence>
<dbReference type="EMBL" id="CAJVCH010539901">
    <property type="protein sequence ID" value="CAG7826477.1"/>
    <property type="molecule type" value="Genomic_DNA"/>
</dbReference>
<proteinExistence type="inferred from homology"/>
<dbReference type="AlphaFoldDB" id="A0A8J2L6G2"/>
<dbReference type="GO" id="GO:0006508">
    <property type="term" value="P:proteolysis"/>
    <property type="evidence" value="ECO:0007669"/>
    <property type="project" value="InterPro"/>
</dbReference>
<dbReference type="InterPro" id="IPR001254">
    <property type="entry name" value="Trypsin_dom"/>
</dbReference>
<dbReference type="Pfam" id="PF00089">
    <property type="entry name" value="Trypsin"/>
    <property type="match status" value="1"/>
</dbReference>
<dbReference type="PANTHER" id="PTHR24256">
    <property type="entry name" value="TRYPTASE-RELATED"/>
    <property type="match status" value="1"/>
</dbReference>
<reference evidence="5" key="1">
    <citation type="submission" date="2021-06" db="EMBL/GenBank/DDBJ databases">
        <authorList>
            <person name="Hodson N. C."/>
            <person name="Mongue J. A."/>
            <person name="Jaron S. K."/>
        </authorList>
    </citation>
    <scope>NUCLEOTIDE SEQUENCE</scope>
</reference>